<keyword evidence="8" id="KW-0808">Transferase</keyword>
<dbReference type="InterPro" id="IPR000742">
    <property type="entry name" value="EGF"/>
</dbReference>
<dbReference type="SUPFAM" id="SSF57184">
    <property type="entry name" value="Growth factor receptor domain"/>
    <property type="match status" value="11"/>
</dbReference>
<dbReference type="SMART" id="SM00220">
    <property type="entry name" value="S_TKc"/>
    <property type="match status" value="1"/>
</dbReference>
<dbReference type="VEuPathDB" id="AmoebaDB:EIN_238500"/>
<evidence type="ECO:0000256" key="3">
    <source>
        <dbReference type="ARBA" id="ARBA00022840"/>
    </source>
</evidence>
<keyword evidence="2 4" id="KW-0547">Nucleotide-binding</keyword>
<dbReference type="EMBL" id="KB206281">
    <property type="protein sequence ID" value="ELP93620.1"/>
    <property type="molecule type" value="Genomic_DNA"/>
</dbReference>
<protein>
    <submittedName>
        <fullName evidence="8">Tyrosine kinase, putative</fullName>
    </submittedName>
</protein>
<feature type="chain" id="PRO_5012836511" evidence="6">
    <location>
        <begin position="16"/>
        <end position="2326"/>
    </location>
</feature>
<proteinExistence type="predicted"/>
<name>A0A0A1UCH1_ENTIV</name>
<dbReference type="Gene3D" id="2.10.220.10">
    <property type="entry name" value="Hormone Receptor, Insulin-like Growth Factor Receptor 1, Chain A, domain 2"/>
    <property type="match status" value="2"/>
</dbReference>
<dbReference type="Gene3D" id="1.10.510.10">
    <property type="entry name" value="Transferase(Phosphotransferase) domain 1"/>
    <property type="match status" value="1"/>
</dbReference>
<feature type="binding site" evidence="4">
    <location>
        <position position="2224"/>
    </location>
    <ligand>
        <name>ATP</name>
        <dbReference type="ChEBI" id="CHEBI:30616"/>
    </ligand>
</feature>
<evidence type="ECO:0000313" key="8">
    <source>
        <dbReference type="EMBL" id="ELP93620.1"/>
    </source>
</evidence>
<keyword evidence="5" id="KW-0812">Transmembrane</keyword>
<keyword evidence="8" id="KW-0418">Kinase</keyword>
<keyword evidence="9" id="KW-1185">Reference proteome</keyword>
<dbReference type="RefSeq" id="XP_004260391.1">
    <property type="nucleotide sequence ID" value="XM_004260343.1"/>
</dbReference>
<evidence type="ECO:0000256" key="6">
    <source>
        <dbReference type="SAM" id="SignalP"/>
    </source>
</evidence>
<feature type="signal peptide" evidence="6">
    <location>
        <begin position="1"/>
        <end position="15"/>
    </location>
</feature>
<dbReference type="PROSITE" id="PS00108">
    <property type="entry name" value="PROTEIN_KINASE_ST"/>
    <property type="match status" value="1"/>
</dbReference>
<dbReference type="PROSITE" id="PS00107">
    <property type="entry name" value="PROTEIN_KINASE_ATP"/>
    <property type="match status" value="1"/>
</dbReference>
<dbReference type="SUPFAM" id="SSF56112">
    <property type="entry name" value="Protein kinase-like (PK-like)"/>
    <property type="match status" value="1"/>
</dbReference>
<evidence type="ECO:0000256" key="4">
    <source>
        <dbReference type="PROSITE-ProRule" id="PRU10141"/>
    </source>
</evidence>
<dbReference type="Proteomes" id="UP000014680">
    <property type="component" value="Unassembled WGS sequence"/>
</dbReference>
<feature type="transmembrane region" description="Helical" evidence="5">
    <location>
        <begin position="2017"/>
        <end position="2046"/>
    </location>
</feature>
<dbReference type="KEGG" id="eiv:EIN_238500"/>
<evidence type="ECO:0000313" key="9">
    <source>
        <dbReference type="Proteomes" id="UP000014680"/>
    </source>
</evidence>
<keyword evidence="3 4" id="KW-0067">ATP-binding</keyword>
<keyword evidence="1" id="KW-0723">Serine/threonine-protein kinase</keyword>
<dbReference type="InterPro" id="IPR009030">
    <property type="entry name" value="Growth_fac_rcpt_cys_sf"/>
</dbReference>
<evidence type="ECO:0000259" key="7">
    <source>
        <dbReference type="PROSITE" id="PS50011"/>
    </source>
</evidence>
<keyword evidence="6" id="KW-0732">Signal</keyword>
<keyword evidence="5" id="KW-0472">Membrane</keyword>
<dbReference type="GeneID" id="14892610"/>
<dbReference type="Pfam" id="PF07714">
    <property type="entry name" value="PK_Tyr_Ser-Thr"/>
    <property type="match status" value="1"/>
</dbReference>
<dbReference type="PROSITE" id="PS50011">
    <property type="entry name" value="PROTEIN_KINASE_DOM"/>
    <property type="match status" value="1"/>
</dbReference>
<evidence type="ECO:0000256" key="1">
    <source>
        <dbReference type="ARBA" id="ARBA00022527"/>
    </source>
</evidence>
<dbReference type="PANTHER" id="PTHR45756">
    <property type="entry name" value="PALMITOYLTRANSFERASE"/>
    <property type="match status" value="1"/>
</dbReference>
<dbReference type="InterPro" id="IPR011009">
    <property type="entry name" value="Kinase-like_dom_sf"/>
</dbReference>
<dbReference type="CDD" id="cd00064">
    <property type="entry name" value="FU"/>
    <property type="match status" value="3"/>
</dbReference>
<dbReference type="InterPro" id="IPR053215">
    <property type="entry name" value="TKL_Ser/Thr_kinase"/>
</dbReference>
<dbReference type="InterPro" id="IPR008271">
    <property type="entry name" value="Ser/Thr_kinase_AS"/>
</dbReference>
<evidence type="ECO:0000256" key="5">
    <source>
        <dbReference type="SAM" id="Phobius"/>
    </source>
</evidence>
<dbReference type="GO" id="GO:0004672">
    <property type="term" value="F:protein kinase activity"/>
    <property type="evidence" value="ECO:0007669"/>
    <property type="project" value="InterPro"/>
</dbReference>
<dbReference type="InterPro" id="IPR006212">
    <property type="entry name" value="Furin_repeat"/>
</dbReference>
<dbReference type="InterPro" id="IPR017441">
    <property type="entry name" value="Protein_kinase_ATP_BS"/>
</dbReference>
<feature type="non-terminal residue" evidence="8">
    <location>
        <position position="2326"/>
    </location>
</feature>
<gene>
    <name evidence="8" type="ORF">EIN_238500</name>
</gene>
<accession>A0A0A1UCH1</accession>
<dbReference type="InterPro" id="IPR001245">
    <property type="entry name" value="Ser-Thr/Tyr_kinase_cat_dom"/>
</dbReference>
<dbReference type="PANTHER" id="PTHR45756:SF1">
    <property type="entry name" value="PROTEIN KINASE DOMAIN CONTAINING PROTEIN"/>
    <property type="match status" value="1"/>
</dbReference>
<dbReference type="GO" id="GO:0005524">
    <property type="term" value="F:ATP binding"/>
    <property type="evidence" value="ECO:0007669"/>
    <property type="project" value="UniProtKB-UniRule"/>
</dbReference>
<sequence length="2326" mass="257862">MAIIIVLLFTCIVSSKITTEWCKYSDKIECVQFGNQCEQNFQWSLSTERIQLPSIDNGFIIKCGLNTHLDVTINSKHTLKLIFNTNNYTYKYSNVFDKFILIEQTLQNKSNFVKTKTVLKTSCTNCKQCVDTNCVECNDAFYLSNGSCYSCNSYCSTCYDKTNYGCLTCKDGKYLTQKTKCLTCSYSCITCFNGTIDDCLTCRNGYYMSGSSTCLSCHYWCETCYGGSNTECNTCKTGYYSQGTNTCLKCPSECKTCTNTTCLTCQSSHYFSGNSCYKCDSLCLSCNGPFANNCKTCRFSYVLIDNQCIKCDSSCSSCNGIGPSNCVSCPYSYFNSNGYCVKCDSSCESCNGPNSNNCLSCPYSYGISDGYCVKCDSSCNKCNGTNPNNCLSCYKNYQLINGNCFKCDPSCKTCNGPYSTNCLTCNNYYYYYSYGYCVKCDYSCNTCSFGGPGNCRTCKSYYYYSNGYCLKCSPNCNTCNGTAENNCLTCKTGYYLSNGYCVPCNSNCISCSGNFANNCDSCKSGFVLINGVCSPCSSNCITCTTTKCLTCDSNYYLSNNVCNKCHSECESCNDPERTNCKNCIKGKYLADNNTCQQCIPNCDYGYNFDCYQCKDGYYYEGNGKCAKLKNEFCVFGNNIECYGCLIGYYLDKNDCLECPSICRSCNGPTTSECNSCNDGYYIASNTCLKCSSKCQTCKDNSTTCMSCEAGSNPGIAYQIRQSVIRVMTDYNLTMGYVKLATPTVSHAQILLQIVCLASPGHTFQIRCVSPVMQIVRPLGVIRLWGAQIVNRDISQRILGAANAVKSQIVLLAAKLNKSAQLVRLVFHMSTQVDCAHFATRRAKLVTLMERVTGIMSGVRCTTCKDNYYLNSNGTCTQCDPSCANNRCDKKTGICNTCAVGFTKQSVDSVKCQLCTSYDPDCSTCSQTTRKCTKCVTGKYPNPSSPFSCMYCHLSCSNGCSTTTGDCMTCTNDQYTINPSNPKQCQSCLGFDSNCLSCSTTERKCLSCRSDVSYLVKGYCVSCDSTCSKCDSNGLCINCVDNYVFNEPKQQKCITCTSFDAKCETCSSNSSRNCTKCKSNMYPDTTTGKCKLCDSSCGGSCDTTNGMCTNCVSGKVFDDPKGKTCVECTTFDSNCVECASNGERVCSKCREKSGFYLQNGKCVACDSTCKPNTCDSTTGFCSQCLVNYTVTSPISKVCKPCSEFDSYCIKCLADFDKACDLCSYGRFPSRSYFYSCAKCNPTCDGNCNGTNGLCLSCLPNYVFAYICDSCALFDINCLTCDSTYQRKCVTCRTSGMYPSDSTYKCVSCATTCNGNCDQTTGKCTGCINNYVFEATKSRVCVACKSFDQNCKTCSSDYNRKCVECESGYYPNQSGVCVSCNTTITNCKSCNSRENKCLSCQDPYYFSNQTCLSCASGSYKNTETSCEKCFMGIPNCQTCSTKTVGIPVCTACYSPYAFDSQTNFCELCGTNKSYSTTTKKCETNENGCATAFNKQQCLRCSDGYYLSSNKCVPATNCVNKSTLSKVSCDCSYQISVGSDCQSTVSKCKYQKNNKNQKECIQCEDNNIVNEKTCQNIINGLTRNNVVYQCENGNYLNENNQCVKCTDYSSVCINYKAKRTILSCAKDKVYHVETMSCNSDSNCLKYGKDYCLQCVDVNMELKYGQCSACSIPNCKYCEGGKCKKCNDNYVVQTNGLCVEQSEVGCVKADGLFCSQCKEGFNPIETLNNEGKYDFCIPISQSQIADCKYSLISKSMCVECLDTFKLKYGNCSENFDDKDYDENNVTNTKQMMKSVETSCFTRTNKGCERCNSGYYNINSECELCSSHCDHCYNTTYCLTCDPQYYLSSTFTCEPLGDLFTKCELTLPTGGGCAICKDHYYKQKTDCIACDESCGTCVDGLSCLSCRNEYFKLSGSENKLCVSYDNLTNCVTKTPIKCVKCENGYYLDNYICKNCSENCISCDNYQKCKNCVEKNYVLVDSQCVSYKSVEFCLSANNSKCTECEGFHKPSDAGDYCVKETNYGLVVGVPLSVTVVILVIIFAIILIVISMIQKRKQKKKEQNICNFKMSRSNIEMVKLSANLVTNKTTLKFDLDNNDPLKIDIETRDLICIGNVSNSNLKVQFSVMERCDYYEIRSVPPLVTLKPGYACEFEIFIKPLCTCVTKEHVAITSLNIATGVIENAKIEMEIETEQTTKLNYREIIEDDKLGEGSFGIVYKGQYRGVCVAIKKMKQLDNYESGLAEFEKEVAMLDKFRCDYIIHFYGAVFIPSKVCMVTEFASFGSLQDLIKHKKRDEIDMKLRIKFLLDAAKGIQYLHENGILHRDIKPDNILV</sequence>
<organism evidence="8 9">
    <name type="scientific">Entamoeba invadens IP1</name>
    <dbReference type="NCBI Taxonomy" id="370355"/>
    <lineage>
        <taxon>Eukaryota</taxon>
        <taxon>Amoebozoa</taxon>
        <taxon>Evosea</taxon>
        <taxon>Archamoebae</taxon>
        <taxon>Mastigamoebida</taxon>
        <taxon>Entamoebidae</taxon>
        <taxon>Entamoeba</taxon>
    </lineage>
</organism>
<evidence type="ECO:0000256" key="2">
    <source>
        <dbReference type="ARBA" id="ARBA00022741"/>
    </source>
</evidence>
<dbReference type="OrthoDB" id="339325at2759"/>
<feature type="non-terminal residue" evidence="8">
    <location>
        <position position="1"/>
    </location>
</feature>
<dbReference type="SMART" id="SM00261">
    <property type="entry name" value="FU"/>
    <property type="match status" value="21"/>
</dbReference>
<reference evidence="8 9" key="1">
    <citation type="submission" date="2012-10" db="EMBL/GenBank/DDBJ databases">
        <authorList>
            <person name="Zafar N."/>
            <person name="Inman J."/>
            <person name="Hall N."/>
            <person name="Lorenzi H."/>
            <person name="Caler E."/>
        </authorList>
    </citation>
    <scope>NUCLEOTIDE SEQUENCE [LARGE SCALE GENOMIC DNA]</scope>
    <source>
        <strain evidence="8 9">IP1</strain>
    </source>
</reference>
<dbReference type="InterPro" id="IPR000719">
    <property type="entry name" value="Prot_kinase_dom"/>
</dbReference>
<dbReference type="SMART" id="SM00181">
    <property type="entry name" value="EGF"/>
    <property type="match status" value="21"/>
</dbReference>
<feature type="domain" description="Protein kinase" evidence="7">
    <location>
        <begin position="2196"/>
        <end position="2326"/>
    </location>
</feature>
<keyword evidence="5" id="KW-1133">Transmembrane helix</keyword>